<accession>A0ABU0D611</accession>
<sequence>MKLSGLQIFWLIFTFETGNIILLTVGPVMKEANQDIWISYLIASVLGVLIMYIAVKTALLYQKHTLIQYSKLILGKWLGTVMTLFYFVQWYAVAGNILREFTDFTISMLLPKTPSWVFFITMLFLLVYVTFIGGIEGIGRCAEVFGPIIIFSVVILTSFTIKEFDITNLLPIFVDTGLISIWKGALTPLSFLGESAVMMLMLVSFMDKPENAMKSAISGLVCAAIIVSIVAVCVLLVFGPEISGDLRHPAFDLVSYLSVMDFIQNLDIIGMLVWILSVFIKLSVYFFLSCYGTAQLLKIKDWKKVIWIVVIFYFMLAQFVPSISYTFGYMKTYLVYFVLPINMVGIPLLLWIVGMIRNRKKSPA</sequence>
<dbReference type="PANTHER" id="PTHR34975:SF2">
    <property type="entry name" value="SPORE GERMINATION PROTEIN A2"/>
    <property type="match status" value="1"/>
</dbReference>
<evidence type="ECO:0000256" key="8">
    <source>
        <dbReference type="SAM" id="Phobius"/>
    </source>
</evidence>
<feature type="transmembrane region" description="Helical" evidence="8">
    <location>
        <begin position="144"/>
        <end position="161"/>
    </location>
</feature>
<feature type="transmembrane region" description="Helical" evidence="8">
    <location>
        <begin position="181"/>
        <end position="205"/>
    </location>
</feature>
<name>A0ABU0D611_9BACI</name>
<keyword evidence="10" id="KW-1185">Reference proteome</keyword>
<dbReference type="NCBIfam" id="TIGR00912">
    <property type="entry name" value="2A0309"/>
    <property type="match status" value="1"/>
</dbReference>
<dbReference type="RefSeq" id="WP_244682005.1">
    <property type="nucleotide sequence ID" value="NZ_JALIRM010000009.1"/>
</dbReference>
<protein>
    <submittedName>
        <fullName evidence="9">Spore germination protein KB</fullName>
    </submittedName>
</protein>
<evidence type="ECO:0000313" key="10">
    <source>
        <dbReference type="Proteomes" id="UP001232343"/>
    </source>
</evidence>
<evidence type="ECO:0000256" key="1">
    <source>
        <dbReference type="ARBA" id="ARBA00004141"/>
    </source>
</evidence>
<evidence type="ECO:0000313" key="9">
    <source>
        <dbReference type="EMBL" id="MDQ0343825.1"/>
    </source>
</evidence>
<dbReference type="Pfam" id="PF03845">
    <property type="entry name" value="Spore_permease"/>
    <property type="match status" value="1"/>
</dbReference>
<gene>
    <name evidence="9" type="ORF">J2S14_002660</name>
</gene>
<dbReference type="Gene3D" id="1.20.1740.10">
    <property type="entry name" value="Amino acid/polyamine transporter I"/>
    <property type="match status" value="1"/>
</dbReference>
<keyword evidence="6 8" id="KW-1133">Transmembrane helix</keyword>
<feature type="transmembrane region" description="Helical" evidence="8">
    <location>
        <begin position="333"/>
        <end position="353"/>
    </location>
</feature>
<dbReference type="EMBL" id="JAUSUO010000006">
    <property type="protein sequence ID" value="MDQ0343825.1"/>
    <property type="molecule type" value="Genomic_DNA"/>
</dbReference>
<feature type="transmembrane region" description="Helical" evidence="8">
    <location>
        <begin position="113"/>
        <end position="132"/>
    </location>
</feature>
<dbReference type="InterPro" id="IPR004761">
    <property type="entry name" value="Spore_GerAB"/>
</dbReference>
<feature type="transmembrane region" description="Helical" evidence="8">
    <location>
        <begin position="73"/>
        <end position="93"/>
    </location>
</feature>
<feature type="transmembrane region" description="Helical" evidence="8">
    <location>
        <begin position="7"/>
        <end position="25"/>
    </location>
</feature>
<proteinExistence type="inferred from homology"/>
<dbReference type="PANTHER" id="PTHR34975">
    <property type="entry name" value="SPORE GERMINATION PROTEIN A2"/>
    <property type="match status" value="1"/>
</dbReference>
<evidence type="ECO:0000256" key="3">
    <source>
        <dbReference type="ARBA" id="ARBA00022448"/>
    </source>
</evidence>
<comment type="similarity">
    <text evidence="2">Belongs to the amino acid-polyamine-organocation (APC) superfamily. Spore germination protein (SGP) (TC 2.A.3.9) family.</text>
</comment>
<feature type="transmembrane region" description="Helical" evidence="8">
    <location>
        <begin position="268"/>
        <end position="293"/>
    </location>
</feature>
<evidence type="ECO:0000256" key="6">
    <source>
        <dbReference type="ARBA" id="ARBA00022989"/>
    </source>
</evidence>
<feature type="transmembrane region" description="Helical" evidence="8">
    <location>
        <begin position="305"/>
        <end position="327"/>
    </location>
</feature>
<feature type="transmembrane region" description="Helical" evidence="8">
    <location>
        <begin position="37"/>
        <end position="61"/>
    </location>
</feature>
<keyword evidence="7 8" id="KW-0472">Membrane</keyword>
<dbReference type="Proteomes" id="UP001232343">
    <property type="component" value="Unassembled WGS sequence"/>
</dbReference>
<comment type="subcellular location">
    <subcellularLocation>
        <location evidence="1">Membrane</location>
        <topology evidence="1">Multi-pass membrane protein</topology>
    </subcellularLocation>
</comment>
<feature type="transmembrane region" description="Helical" evidence="8">
    <location>
        <begin position="217"/>
        <end position="238"/>
    </location>
</feature>
<comment type="caution">
    <text evidence="9">The sequence shown here is derived from an EMBL/GenBank/DDBJ whole genome shotgun (WGS) entry which is preliminary data.</text>
</comment>
<evidence type="ECO:0000256" key="7">
    <source>
        <dbReference type="ARBA" id="ARBA00023136"/>
    </source>
</evidence>
<keyword evidence="3" id="KW-0813">Transport</keyword>
<reference evidence="9 10" key="1">
    <citation type="submission" date="2023-07" db="EMBL/GenBank/DDBJ databases">
        <title>Genomic Encyclopedia of Type Strains, Phase IV (KMG-IV): sequencing the most valuable type-strain genomes for metagenomic binning, comparative biology and taxonomic classification.</title>
        <authorList>
            <person name="Goeker M."/>
        </authorList>
    </citation>
    <scope>NUCLEOTIDE SEQUENCE [LARGE SCALE GENOMIC DNA]</scope>
    <source>
        <strain evidence="9 10">DSM 27848</strain>
    </source>
</reference>
<keyword evidence="4" id="KW-0309">Germination</keyword>
<evidence type="ECO:0000256" key="4">
    <source>
        <dbReference type="ARBA" id="ARBA00022544"/>
    </source>
</evidence>
<organism evidence="9 10">
    <name type="scientific">Lederbergia wuyishanensis</name>
    <dbReference type="NCBI Taxonomy" id="1347903"/>
    <lineage>
        <taxon>Bacteria</taxon>
        <taxon>Bacillati</taxon>
        <taxon>Bacillota</taxon>
        <taxon>Bacilli</taxon>
        <taxon>Bacillales</taxon>
        <taxon>Bacillaceae</taxon>
        <taxon>Lederbergia</taxon>
    </lineage>
</organism>
<evidence type="ECO:0000256" key="2">
    <source>
        <dbReference type="ARBA" id="ARBA00007998"/>
    </source>
</evidence>
<keyword evidence="5 8" id="KW-0812">Transmembrane</keyword>
<evidence type="ECO:0000256" key="5">
    <source>
        <dbReference type="ARBA" id="ARBA00022692"/>
    </source>
</evidence>